<dbReference type="GO" id="GO:0003700">
    <property type="term" value="F:DNA-binding transcription factor activity"/>
    <property type="evidence" value="ECO:0007669"/>
    <property type="project" value="InterPro"/>
</dbReference>
<dbReference type="STRING" id="642492.Clole_2709"/>
<organism evidence="5 6">
    <name type="scientific">Cellulosilyticum lentocellum (strain ATCC 49066 / DSM 5427 / NCIMB 11756 / RHM5)</name>
    <name type="common">Clostridium lentocellum</name>
    <dbReference type="NCBI Taxonomy" id="642492"/>
    <lineage>
        <taxon>Bacteria</taxon>
        <taxon>Bacillati</taxon>
        <taxon>Bacillota</taxon>
        <taxon>Clostridia</taxon>
        <taxon>Lachnospirales</taxon>
        <taxon>Cellulosilyticaceae</taxon>
        <taxon>Cellulosilyticum</taxon>
    </lineage>
</organism>
<dbReference type="SUPFAM" id="SSF46689">
    <property type="entry name" value="Homeodomain-like"/>
    <property type="match status" value="2"/>
</dbReference>
<name>F2JJB6_CELLD</name>
<feature type="domain" description="HTH araC/xylS-type" evidence="4">
    <location>
        <begin position="194"/>
        <end position="292"/>
    </location>
</feature>
<reference evidence="5 6" key="1">
    <citation type="journal article" date="2011" name="J. Bacteriol.">
        <title>Complete genome sequence of the cellulose-degrading bacterium Cellulosilyticum lentocellum.</title>
        <authorList>
            <consortium name="US DOE Joint Genome Institute"/>
            <person name="Miller D.A."/>
            <person name="Suen G."/>
            <person name="Bruce D."/>
            <person name="Copeland A."/>
            <person name="Cheng J.F."/>
            <person name="Detter C."/>
            <person name="Goodwin L.A."/>
            <person name="Han C.S."/>
            <person name="Hauser L.J."/>
            <person name="Land M.L."/>
            <person name="Lapidus A."/>
            <person name="Lucas S."/>
            <person name="Meincke L."/>
            <person name="Pitluck S."/>
            <person name="Tapia R."/>
            <person name="Teshima H."/>
            <person name="Woyke T."/>
            <person name="Fox B.G."/>
            <person name="Angert E.R."/>
            <person name="Currie C.R."/>
        </authorList>
    </citation>
    <scope>NUCLEOTIDE SEQUENCE [LARGE SCALE GENOMIC DNA]</scope>
    <source>
        <strain evidence="6">ATCC 49066 / DSM 5427 / NCIMB 11756 / RHM5</strain>
    </source>
</reference>
<keyword evidence="6" id="KW-1185">Reference proteome</keyword>
<evidence type="ECO:0000256" key="2">
    <source>
        <dbReference type="ARBA" id="ARBA00023125"/>
    </source>
</evidence>
<dbReference type="InterPro" id="IPR020449">
    <property type="entry name" value="Tscrpt_reg_AraC-type_HTH"/>
</dbReference>
<dbReference type="eggNOG" id="COG1917">
    <property type="taxonomic scope" value="Bacteria"/>
</dbReference>
<dbReference type="InterPro" id="IPR037923">
    <property type="entry name" value="HTH-like"/>
</dbReference>
<dbReference type="CDD" id="cd02209">
    <property type="entry name" value="cupin_XRE_C"/>
    <property type="match status" value="1"/>
</dbReference>
<dbReference type="PROSITE" id="PS01124">
    <property type="entry name" value="HTH_ARAC_FAMILY_2"/>
    <property type="match status" value="1"/>
</dbReference>
<dbReference type="InterPro" id="IPR009057">
    <property type="entry name" value="Homeodomain-like_sf"/>
</dbReference>
<dbReference type="PANTHER" id="PTHR43280">
    <property type="entry name" value="ARAC-FAMILY TRANSCRIPTIONAL REGULATOR"/>
    <property type="match status" value="1"/>
</dbReference>
<sequence length="294" mass="34413">MNEWPSNTLEEQKEHDSSLFPVSLHVMQHHTLGCILPPHWHDKLEFIYVTKGEIHFSINNESFYVHAGDCLFINSCQLHAGFSRTPLINYCSIVFSSKLLTNSLDICQNFFENITNHRCIMQQHFHSDIPAHYEIIEHIKRMITALTHKNLAYELIVKSELLVIFSILIQTSPQLTSLDAKLPNHQTKNNERLEQIITYISLHYHEKIALTDISEAVHVTPQYLCRFFKNMTTMSLIDYINHYRIERARSLLEESRLSITDIALMCGFDNISYFNRVFKQHIHCTPSKSRLNKK</sequence>
<dbReference type="AlphaFoldDB" id="F2JJB6"/>
<dbReference type="PANTHER" id="PTHR43280:SF34">
    <property type="entry name" value="ARAC-FAMILY TRANSCRIPTIONAL REGULATOR"/>
    <property type="match status" value="1"/>
</dbReference>
<dbReference type="HOGENOM" id="CLU_000445_88_3_9"/>
<evidence type="ECO:0000256" key="1">
    <source>
        <dbReference type="ARBA" id="ARBA00023015"/>
    </source>
</evidence>
<accession>F2JJB6</accession>
<dbReference type="EMBL" id="CP002582">
    <property type="protein sequence ID" value="ADZ84409.1"/>
    <property type="molecule type" value="Genomic_DNA"/>
</dbReference>
<dbReference type="Gene3D" id="2.60.120.10">
    <property type="entry name" value="Jelly Rolls"/>
    <property type="match status" value="1"/>
</dbReference>
<dbReference type="RefSeq" id="WP_013657702.1">
    <property type="nucleotide sequence ID" value="NC_015275.1"/>
</dbReference>
<dbReference type="InterPro" id="IPR003313">
    <property type="entry name" value="AraC-bd"/>
</dbReference>
<dbReference type="Gene3D" id="1.10.10.60">
    <property type="entry name" value="Homeodomain-like"/>
    <property type="match status" value="2"/>
</dbReference>
<proteinExistence type="predicted"/>
<dbReference type="SMART" id="SM00342">
    <property type="entry name" value="HTH_ARAC"/>
    <property type="match status" value="1"/>
</dbReference>
<dbReference type="Pfam" id="PF02311">
    <property type="entry name" value="AraC_binding"/>
    <property type="match status" value="1"/>
</dbReference>
<keyword evidence="1" id="KW-0805">Transcription regulation</keyword>
<dbReference type="SUPFAM" id="SSF51215">
    <property type="entry name" value="Regulatory protein AraC"/>
    <property type="match status" value="1"/>
</dbReference>
<dbReference type="eggNOG" id="COG2207">
    <property type="taxonomic scope" value="Bacteria"/>
</dbReference>
<evidence type="ECO:0000259" key="4">
    <source>
        <dbReference type="PROSITE" id="PS01124"/>
    </source>
</evidence>
<evidence type="ECO:0000313" key="5">
    <source>
        <dbReference type="EMBL" id="ADZ84409.1"/>
    </source>
</evidence>
<evidence type="ECO:0000313" key="6">
    <source>
        <dbReference type="Proteomes" id="UP000008467"/>
    </source>
</evidence>
<dbReference type="Pfam" id="PF12833">
    <property type="entry name" value="HTH_18"/>
    <property type="match status" value="1"/>
</dbReference>
<protein>
    <submittedName>
        <fullName evidence="5">Transcriptional regulator, AraC family</fullName>
    </submittedName>
</protein>
<keyword evidence="2" id="KW-0238">DNA-binding</keyword>
<gene>
    <name evidence="5" type="ordered locus">Clole_2709</name>
</gene>
<keyword evidence="3" id="KW-0804">Transcription</keyword>
<dbReference type="GO" id="GO:0043565">
    <property type="term" value="F:sequence-specific DNA binding"/>
    <property type="evidence" value="ECO:0007669"/>
    <property type="project" value="InterPro"/>
</dbReference>
<dbReference type="InterPro" id="IPR014710">
    <property type="entry name" value="RmlC-like_jellyroll"/>
</dbReference>
<dbReference type="KEGG" id="cle:Clole_2709"/>
<dbReference type="PRINTS" id="PR00032">
    <property type="entry name" value="HTHARAC"/>
</dbReference>
<evidence type="ECO:0000256" key="3">
    <source>
        <dbReference type="ARBA" id="ARBA00023163"/>
    </source>
</evidence>
<dbReference type="InterPro" id="IPR018060">
    <property type="entry name" value="HTH_AraC"/>
</dbReference>
<dbReference type="Proteomes" id="UP000008467">
    <property type="component" value="Chromosome"/>
</dbReference>